<dbReference type="RefSeq" id="WP_359695217.1">
    <property type="nucleotide sequence ID" value="NZ_JBEYXT010000053.1"/>
</dbReference>
<keyword evidence="3" id="KW-1185">Reference proteome</keyword>
<dbReference type="Proteomes" id="UP001551189">
    <property type="component" value="Unassembled WGS sequence"/>
</dbReference>
<evidence type="ECO:0000256" key="1">
    <source>
        <dbReference type="SAM" id="MobiDB-lite"/>
    </source>
</evidence>
<dbReference type="Gene3D" id="3.40.420.10">
    <property type="entry name" value="Ricin (A subunit), domain 1"/>
    <property type="match status" value="1"/>
</dbReference>
<dbReference type="InterPro" id="IPR016138">
    <property type="entry name" value="Ribosome_inactivat_prot_sub1"/>
</dbReference>
<evidence type="ECO:0000313" key="3">
    <source>
        <dbReference type="Proteomes" id="UP001551189"/>
    </source>
</evidence>
<reference evidence="2 3" key="1">
    <citation type="submission" date="2024-06" db="EMBL/GenBank/DDBJ databases">
        <title>The Natural Products Discovery Center: Release of the First 8490 Sequenced Strains for Exploring Actinobacteria Biosynthetic Diversity.</title>
        <authorList>
            <person name="Kalkreuter E."/>
            <person name="Kautsar S.A."/>
            <person name="Yang D."/>
            <person name="Bader C.D."/>
            <person name="Teijaro C.N."/>
            <person name="Fluegel L."/>
            <person name="Davis C.M."/>
            <person name="Simpson J.R."/>
            <person name="Lauterbach L."/>
            <person name="Steele A.D."/>
            <person name="Gui C."/>
            <person name="Meng S."/>
            <person name="Li G."/>
            <person name="Viehrig K."/>
            <person name="Ye F."/>
            <person name="Su P."/>
            <person name="Kiefer A.F."/>
            <person name="Nichols A."/>
            <person name="Cepeda A.J."/>
            <person name="Yan W."/>
            <person name="Fan B."/>
            <person name="Jiang Y."/>
            <person name="Adhikari A."/>
            <person name="Zheng C.-J."/>
            <person name="Schuster L."/>
            <person name="Cowan T.M."/>
            <person name="Smanski M.J."/>
            <person name="Chevrette M.G."/>
            <person name="De Carvalho L.P.S."/>
            <person name="Shen B."/>
        </authorList>
    </citation>
    <scope>NUCLEOTIDE SEQUENCE [LARGE SCALE GENOMIC DNA]</scope>
    <source>
        <strain evidence="2 3">NPDC046851</strain>
    </source>
</reference>
<proteinExistence type="predicted"/>
<organism evidence="2 3">
    <name type="scientific">Streptomyces neyagawaensis</name>
    <dbReference type="NCBI Taxonomy" id="42238"/>
    <lineage>
        <taxon>Bacteria</taxon>
        <taxon>Bacillati</taxon>
        <taxon>Actinomycetota</taxon>
        <taxon>Actinomycetes</taxon>
        <taxon>Kitasatosporales</taxon>
        <taxon>Streptomycetaceae</taxon>
        <taxon>Streptomyces</taxon>
    </lineage>
</organism>
<dbReference type="InterPro" id="IPR001574">
    <property type="entry name" value="Ribosome_inactivat_prot"/>
</dbReference>
<dbReference type="InterPro" id="IPR036041">
    <property type="entry name" value="Ribosome-inact_prot_sf"/>
</dbReference>
<dbReference type="SUPFAM" id="SSF56371">
    <property type="entry name" value="Ribosome inactivating proteins (RIP)"/>
    <property type="match status" value="1"/>
</dbReference>
<accession>A0ABV3AYF8</accession>
<sequence>MPTSVTLVVALSVLLGFLVIIQGWMGTDDVDVREVRWQEVRWQLDGGSGAYRDMLDRLRNLAETAAGDSVMPDVAPRRFADVVISSGNHTPTVHAVVRLSDFHVVRFFVSGAPHDFVPNLVGKEGYDDLARIANQSLADVDLSRVSLEQSLRNLGNHRPDRTAQASDMLRYSIAITAASRSRPVAHRIAGGMDDGSRDGQAQTRRYGRSGT</sequence>
<gene>
    <name evidence="2" type="ORF">ABZ931_14490</name>
</gene>
<comment type="caution">
    <text evidence="2">The sequence shown here is derived from an EMBL/GenBank/DDBJ whole genome shotgun (WGS) entry which is preliminary data.</text>
</comment>
<dbReference type="Pfam" id="PF00161">
    <property type="entry name" value="RIP"/>
    <property type="match status" value="1"/>
</dbReference>
<protein>
    <submittedName>
        <fullName evidence="2">Ribosome-inactivating family protein</fullName>
    </submittedName>
</protein>
<feature type="region of interest" description="Disordered" evidence="1">
    <location>
        <begin position="187"/>
        <end position="211"/>
    </location>
</feature>
<evidence type="ECO:0000313" key="2">
    <source>
        <dbReference type="EMBL" id="MEU6802207.1"/>
    </source>
</evidence>
<name>A0ABV3AYF8_9ACTN</name>
<dbReference type="EMBL" id="JBEYXT010000053">
    <property type="protein sequence ID" value="MEU6802207.1"/>
    <property type="molecule type" value="Genomic_DNA"/>
</dbReference>